<dbReference type="Gene3D" id="2.120.10.30">
    <property type="entry name" value="TolB, C-terminal domain"/>
    <property type="match status" value="1"/>
</dbReference>
<evidence type="ECO:0000256" key="2">
    <source>
        <dbReference type="SAM" id="SignalP"/>
    </source>
</evidence>
<dbReference type="PANTHER" id="PTHR19328">
    <property type="entry name" value="HEDGEHOG-INTERACTING PROTEIN"/>
    <property type="match status" value="1"/>
</dbReference>
<dbReference type="SUPFAM" id="SSF50952">
    <property type="entry name" value="Soluble quinoprotein glucose dehydrogenase"/>
    <property type="match status" value="1"/>
</dbReference>
<evidence type="ECO:0000313" key="4">
    <source>
        <dbReference type="EMBL" id="UGS24985.1"/>
    </source>
</evidence>
<dbReference type="Proteomes" id="UP001199642">
    <property type="component" value="Chromosome"/>
</dbReference>
<feature type="domain" description="Glucose/Sorbosone dehydrogenase" evidence="3">
    <location>
        <begin position="77"/>
        <end position="366"/>
    </location>
</feature>
<keyword evidence="5" id="KW-1185">Reference proteome</keyword>
<keyword evidence="2" id="KW-0732">Signal</keyword>
<accession>A0ABY3RP65</accession>
<name>A0ABY3RP65_9MICO</name>
<evidence type="ECO:0000259" key="3">
    <source>
        <dbReference type="Pfam" id="PF07995"/>
    </source>
</evidence>
<dbReference type="InterPro" id="IPR011041">
    <property type="entry name" value="Quinoprot_gluc/sorb_DH_b-prop"/>
</dbReference>
<feature type="signal peptide" evidence="2">
    <location>
        <begin position="1"/>
        <end position="29"/>
    </location>
</feature>
<dbReference type="PROSITE" id="PS51257">
    <property type="entry name" value="PROKAR_LIPOPROTEIN"/>
    <property type="match status" value="1"/>
</dbReference>
<dbReference type="EMBL" id="CP082781">
    <property type="protein sequence ID" value="UGS24985.1"/>
    <property type="molecule type" value="Genomic_DNA"/>
</dbReference>
<organism evidence="4 5">
    <name type="scientific">Microbacterium resistens</name>
    <dbReference type="NCBI Taxonomy" id="156977"/>
    <lineage>
        <taxon>Bacteria</taxon>
        <taxon>Bacillati</taxon>
        <taxon>Actinomycetota</taxon>
        <taxon>Actinomycetes</taxon>
        <taxon>Micrococcales</taxon>
        <taxon>Microbacteriaceae</taxon>
        <taxon>Microbacterium</taxon>
    </lineage>
</organism>
<dbReference type="InterPro" id="IPR011042">
    <property type="entry name" value="6-blade_b-propeller_TolB-like"/>
</dbReference>
<dbReference type="InterPro" id="IPR012938">
    <property type="entry name" value="Glc/Sorbosone_DH"/>
</dbReference>
<dbReference type="PANTHER" id="PTHR19328:SF13">
    <property type="entry name" value="HIPL1 PROTEIN"/>
    <property type="match status" value="1"/>
</dbReference>
<protein>
    <submittedName>
        <fullName evidence="4">PQQ-dependent sugar dehydrogenase</fullName>
    </submittedName>
</protein>
<feature type="compositionally biased region" description="Basic and acidic residues" evidence="1">
    <location>
        <begin position="365"/>
        <end position="382"/>
    </location>
</feature>
<dbReference type="RefSeq" id="WP_231818856.1">
    <property type="nucleotide sequence ID" value="NZ_CP082781.1"/>
</dbReference>
<dbReference type="Pfam" id="PF07995">
    <property type="entry name" value="GSDH"/>
    <property type="match status" value="1"/>
</dbReference>
<reference evidence="4 5" key="1">
    <citation type="submission" date="2023-01" db="EMBL/GenBank/DDBJ databases">
        <title>Characterization of estradiol degrading bacteria Microbacterium sp. MZT7 and reveal degrading genes through genome analysis.</title>
        <authorList>
            <person name="Hao P."/>
            <person name="Gao Y."/>
        </authorList>
    </citation>
    <scope>NUCLEOTIDE SEQUENCE [LARGE SCALE GENOMIC DNA]</scope>
    <source>
        <strain evidence="4 5">MZT7</strain>
    </source>
</reference>
<feature type="region of interest" description="Disordered" evidence="1">
    <location>
        <begin position="32"/>
        <end position="67"/>
    </location>
</feature>
<feature type="region of interest" description="Disordered" evidence="1">
    <location>
        <begin position="362"/>
        <end position="382"/>
    </location>
</feature>
<feature type="chain" id="PRO_5047114804" evidence="2">
    <location>
        <begin position="30"/>
        <end position="382"/>
    </location>
</feature>
<evidence type="ECO:0000313" key="5">
    <source>
        <dbReference type="Proteomes" id="UP001199642"/>
    </source>
</evidence>
<evidence type="ECO:0000256" key="1">
    <source>
        <dbReference type="SAM" id="MobiDB-lite"/>
    </source>
</evidence>
<proteinExistence type="predicted"/>
<gene>
    <name evidence="4" type="ORF">K8F61_09710</name>
</gene>
<sequence>MGPRRKRFRRAVAGIAAATTCLLAAGALAACGSPGPAPSPSRSTPETASSRPTSPTPAPTASATATPVTPGVVAEGLDVPWSLAFHAGTALFSERDSARIRELSPSGSLHDVGVVDGVTPRGEGGLLGIAVRDDFLYAMSTADDGNRVQRFRLDGAPGALSLGPAETLLAGLPAAAVHNGGRIAFGPDGMLYVTAGDAGDPSRAQDLTSLGGKILRITPDGQVPPDNPFPGSPVYSYGHRNPQGLAWSADGTLYASEFGQDTWDELNVITPGADYGWPEAEGIAGVEGFVDPVQQWPTDAASPSGIVIVGDTLFLANLRGERLRRVPLSDPSSSSEEHVGEFGRLRDVVDAGGGAIWILTNNTDGRGDPREGDDRIVRLPAD</sequence>